<keyword evidence="2" id="KW-0808">Transferase</keyword>
<proteinExistence type="predicted"/>
<dbReference type="AlphaFoldDB" id="A0ABD1X107"/>
<comment type="caution">
    <text evidence="2">The sequence shown here is derived from an EMBL/GenBank/DDBJ whole genome shotgun (WGS) entry which is preliminary data.</text>
</comment>
<evidence type="ECO:0000256" key="1">
    <source>
        <dbReference type="SAM" id="MobiDB-lite"/>
    </source>
</evidence>
<sequence>MTPPLSKSFATAPATPINEISLWKKSITVTFLNLTKIQIEKLLNKASEDPTLEAKNSHEYSRFEAIAVHIWWLVVGRGGVFFDGSCTSGCGLALGLGEGSGCDLNSGSVNGGGGELVGRSDGEGGEVDGGLDG</sequence>
<organism evidence="2 3">
    <name type="scientific">Forsythia ovata</name>
    <dbReference type="NCBI Taxonomy" id="205694"/>
    <lineage>
        <taxon>Eukaryota</taxon>
        <taxon>Viridiplantae</taxon>
        <taxon>Streptophyta</taxon>
        <taxon>Embryophyta</taxon>
        <taxon>Tracheophyta</taxon>
        <taxon>Spermatophyta</taxon>
        <taxon>Magnoliopsida</taxon>
        <taxon>eudicotyledons</taxon>
        <taxon>Gunneridae</taxon>
        <taxon>Pentapetalae</taxon>
        <taxon>asterids</taxon>
        <taxon>lamiids</taxon>
        <taxon>Lamiales</taxon>
        <taxon>Oleaceae</taxon>
        <taxon>Forsythieae</taxon>
        <taxon>Forsythia</taxon>
    </lineage>
</organism>
<keyword evidence="3" id="KW-1185">Reference proteome</keyword>
<feature type="region of interest" description="Disordered" evidence="1">
    <location>
        <begin position="113"/>
        <end position="133"/>
    </location>
</feature>
<feature type="compositionally biased region" description="Acidic residues" evidence="1">
    <location>
        <begin position="123"/>
        <end position="133"/>
    </location>
</feature>
<dbReference type="EMBL" id="JBFOLJ010000001">
    <property type="protein sequence ID" value="KAL2555657.1"/>
    <property type="molecule type" value="Genomic_DNA"/>
</dbReference>
<dbReference type="Proteomes" id="UP001604277">
    <property type="component" value="Unassembled WGS sequence"/>
</dbReference>
<gene>
    <name evidence="2" type="ORF">Fot_00396</name>
</gene>
<evidence type="ECO:0000313" key="2">
    <source>
        <dbReference type="EMBL" id="KAL2555657.1"/>
    </source>
</evidence>
<evidence type="ECO:0000313" key="3">
    <source>
        <dbReference type="Proteomes" id="UP001604277"/>
    </source>
</evidence>
<dbReference type="GO" id="GO:0016740">
    <property type="term" value="F:transferase activity"/>
    <property type="evidence" value="ECO:0007669"/>
    <property type="project" value="UniProtKB-KW"/>
</dbReference>
<name>A0ABD1X107_9LAMI</name>
<accession>A0ABD1X107</accession>
<protein>
    <submittedName>
        <fullName evidence="2">Spermidine hydroxycinnamoyl transferase</fullName>
    </submittedName>
</protein>
<reference evidence="3" key="1">
    <citation type="submission" date="2024-07" db="EMBL/GenBank/DDBJ databases">
        <title>Two chromosome-level genome assemblies of Korean endemic species Abeliophyllum distichum and Forsythia ovata (Oleaceae).</title>
        <authorList>
            <person name="Jang H."/>
        </authorList>
    </citation>
    <scope>NUCLEOTIDE SEQUENCE [LARGE SCALE GENOMIC DNA]</scope>
</reference>